<dbReference type="PANTHER" id="PTHR43065">
    <property type="entry name" value="SENSOR HISTIDINE KINASE"/>
    <property type="match status" value="1"/>
</dbReference>
<keyword evidence="2" id="KW-1003">Cell membrane</keyword>
<evidence type="ECO:0000259" key="13">
    <source>
        <dbReference type="PROSITE" id="PS50109"/>
    </source>
</evidence>
<proteinExistence type="predicted"/>
<keyword evidence="6" id="KW-0547">Nucleotide-binding</keyword>
<evidence type="ECO:0000256" key="7">
    <source>
        <dbReference type="ARBA" id="ARBA00022777"/>
    </source>
</evidence>
<dbReference type="SUPFAM" id="SSF55874">
    <property type="entry name" value="ATPase domain of HSP90 chaperone/DNA topoisomerase II/histidine kinase"/>
    <property type="match status" value="1"/>
</dbReference>
<evidence type="ECO:0000256" key="8">
    <source>
        <dbReference type="ARBA" id="ARBA00022840"/>
    </source>
</evidence>
<evidence type="ECO:0000256" key="2">
    <source>
        <dbReference type="ARBA" id="ARBA00022475"/>
    </source>
</evidence>
<keyword evidence="10" id="KW-0902">Two-component regulatory system</keyword>
<dbReference type="Pfam" id="PF02518">
    <property type="entry name" value="HATPase_c"/>
    <property type="match status" value="1"/>
</dbReference>
<feature type="transmembrane region" description="Helical" evidence="12">
    <location>
        <begin position="123"/>
        <end position="147"/>
    </location>
</feature>
<keyword evidence="4" id="KW-0808">Transferase</keyword>
<dbReference type="InterPro" id="IPR007895">
    <property type="entry name" value="MASE1"/>
</dbReference>
<dbReference type="PRINTS" id="PR00344">
    <property type="entry name" value="BCTRLSENSOR"/>
</dbReference>
<dbReference type="InterPro" id="IPR004358">
    <property type="entry name" value="Sig_transdc_His_kin-like_C"/>
</dbReference>
<gene>
    <name evidence="14" type="ORF">MNB_SV-3-678</name>
</gene>
<dbReference type="CDD" id="cd00082">
    <property type="entry name" value="HisKA"/>
    <property type="match status" value="1"/>
</dbReference>
<dbReference type="SMART" id="SM00387">
    <property type="entry name" value="HATPase_c"/>
    <property type="match status" value="1"/>
</dbReference>
<evidence type="ECO:0000256" key="4">
    <source>
        <dbReference type="ARBA" id="ARBA00022679"/>
    </source>
</evidence>
<dbReference type="Gene3D" id="1.10.287.130">
    <property type="match status" value="1"/>
</dbReference>
<feature type="transmembrane region" description="Helical" evidence="12">
    <location>
        <begin position="167"/>
        <end position="191"/>
    </location>
</feature>
<accession>A0A1W1C2C5</accession>
<dbReference type="SMART" id="SM00388">
    <property type="entry name" value="HisKA"/>
    <property type="match status" value="1"/>
</dbReference>
<keyword evidence="3" id="KW-0597">Phosphoprotein</keyword>
<dbReference type="EMBL" id="FPHI01000021">
    <property type="protein sequence ID" value="SFV59851.1"/>
    <property type="molecule type" value="Genomic_DNA"/>
</dbReference>
<dbReference type="AlphaFoldDB" id="A0A1W1C2C5"/>
<comment type="subcellular location">
    <subcellularLocation>
        <location evidence="1">Cell membrane</location>
        <topology evidence="1">Multi-pass membrane protein</topology>
    </subcellularLocation>
</comment>
<dbReference type="GO" id="GO:0005886">
    <property type="term" value="C:plasma membrane"/>
    <property type="evidence" value="ECO:0007669"/>
    <property type="project" value="UniProtKB-SubCell"/>
</dbReference>
<feature type="transmembrane region" description="Helical" evidence="12">
    <location>
        <begin position="198"/>
        <end position="219"/>
    </location>
</feature>
<dbReference type="GO" id="GO:0000155">
    <property type="term" value="F:phosphorelay sensor kinase activity"/>
    <property type="evidence" value="ECO:0007669"/>
    <property type="project" value="InterPro"/>
</dbReference>
<dbReference type="InterPro" id="IPR036890">
    <property type="entry name" value="HATPase_C_sf"/>
</dbReference>
<keyword evidence="5 12" id="KW-0812">Transmembrane</keyword>
<evidence type="ECO:0000256" key="12">
    <source>
        <dbReference type="SAM" id="Phobius"/>
    </source>
</evidence>
<reference evidence="14" key="1">
    <citation type="submission" date="2016-10" db="EMBL/GenBank/DDBJ databases">
        <authorList>
            <person name="de Groot N.N."/>
        </authorList>
    </citation>
    <scope>NUCLEOTIDE SEQUENCE</scope>
</reference>
<organism evidence="14">
    <name type="scientific">hydrothermal vent metagenome</name>
    <dbReference type="NCBI Taxonomy" id="652676"/>
    <lineage>
        <taxon>unclassified sequences</taxon>
        <taxon>metagenomes</taxon>
        <taxon>ecological metagenomes</taxon>
    </lineage>
</organism>
<evidence type="ECO:0000256" key="3">
    <source>
        <dbReference type="ARBA" id="ARBA00022553"/>
    </source>
</evidence>
<keyword evidence="7" id="KW-0418">Kinase</keyword>
<keyword evidence="9 12" id="KW-1133">Transmembrane helix</keyword>
<feature type="transmembrane region" description="Helical" evidence="12">
    <location>
        <begin position="84"/>
        <end position="111"/>
    </location>
</feature>
<name>A0A1W1C2C5_9ZZZZ</name>
<protein>
    <submittedName>
        <fullName evidence="14">PUTATIVE TWO-COMPONENT SENSOR</fullName>
    </submittedName>
</protein>
<dbReference type="InterPro" id="IPR036097">
    <property type="entry name" value="HisK_dim/P_sf"/>
</dbReference>
<evidence type="ECO:0000256" key="9">
    <source>
        <dbReference type="ARBA" id="ARBA00022989"/>
    </source>
</evidence>
<feature type="transmembrane region" description="Helical" evidence="12">
    <location>
        <begin position="231"/>
        <end position="249"/>
    </location>
</feature>
<dbReference type="GO" id="GO:0005524">
    <property type="term" value="F:ATP binding"/>
    <property type="evidence" value="ECO:0007669"/>
    <property type="project" value="UniProtKB-KW"/>
</dbReference>
<feature type="domain" description="Histidine kinase" evidence="13">
    <location>
        <begin position="292"/>
        <end position="507"/>
    </location>
</feature>
<dbReference type="Pfam" id="PF05231">
    <property type="entry name" value="MASE1"/>
    <property type="match status" value="1"/>
</dbReference>
<dbReference type="InterPro" id="IPR005467">
    <property type="entry name" value="His_kinase_dom"/>
</dbReference>
<feature type="transmembrane region" description="Helical" evidence="12">
    <location>
        <begin position="46"/>
        <end position="72"/>
    </location>
</feature>
<keyword evidence="11 12" id="KW-0472">Membrane</keyword>
<evidence type="ECO:0000256" key="1">
    <source>
        <dbReference type="ARBA" id="ARBA00004651"/>
    </source>
</evidence>
<dbReference type="InterPro" id="IPR003594">
    <property type="entry name" value="HATPase_dom"/>
</dbReference>
<evidence type="ECO:0000256" key="11">
    <source>
        <dbReference type="ARBA" id="ARBA00023136"/>
    </source>
</evidence>
<dbReference type="PANTHER" id="PTHR43065:SF10">
    <property type="entry name" value="PEROXIDE STRESS-ACTIVATED HISTIDINE KINASE MAK3"/>
    <property type="match status" value="1"/>
</dbReference>
<evidence type="ECO:0000256" key="6">
    <source>
        <dbReference type="ARBA" id="ARBA00022741"/>
    </source>
</evidence>
<evidence type="ECO:0000256" key="10">
    <source>
        <dbReference type="ARBA" id="ARBA00023012"/>
    </source>
</evidence>
<dbReference type="PROSITE" id="PS50109">
    <property type="entry name" value="HIS_KIN"/>
    <property type="match status" value="1"/>
</dbReference>
<sequence length="508" mass="57911">MVENRIISAVIFPSEGIALAFALFFGKKVWPGIFIAQFMLSYGGNIDVVPSLLIALINSLEAIMAVTIFHWFHLNKNLKSLRDIYGLFLLIVLVLQPFSTILANGVLRYYGYVSHAELFSSTFSWWFGNVMGQFLYTPFLLMLFYYYKSLNLKEYLLKGILFALYNYLLLFAFKISSPLLFLLLTLPFLVYTVYKENIAYALFMNIVTSEVLLLNVGPFVSSSGEVNSIDYNLYILTITLVIFTAGIIFENQKKQEIRLHQTIDDEIEKNKQQQIFLVQQSRLAQMGEMIAMIAHQWRQPLNSLSLINQTIVLRYKRGELDDEVMGSFEQKSKSLIAHMSTTIDDFRNFFRANKEKKCFSVNESIQNVLRLVDGVISSENISIGYKSEHSYFTYGYANEFEQILLNLINNAKDALVEHEIEEKSIGILVTGDETAIVVCIEDNAGGVPEEIMDKIFDPYFSTKNEKNGTGLGLYMVKMILVDHMDADISVSNTKDGALFQITLPRCES</sequence>
<dbReference type="Gene3D" id="3.30.565.10">
    <property type="entry name" value="Histidine kinase-like ATPase, C-terminal domain"/>
    <property type="match status" value="1"/>
</dbReference>
<dbReference type="InterPro" id="IPR003661">
    <property type="entry name" value="HisK_dim/P_dom"/>
</dbReference>
<evidence type="ECO:0000313" key="14">
    <source>
        <dbReference type="EMBL" id="SFV59851.1"/>
    </source>
</evidence>
<evidence type="ECO:0000256" key="5">
    <source>
        <dbReference type="ARBA" id="ARBA00022692"/>
    </source>
</evidence>
<dbReference type="SUPFAM" id="SSF47384">
    <property type="entry name" value="Homodimeric domain of signal transducing histidine kinase"/>
    <property type="match status" value="1"/>
</dbReference>
<feature type="transmembrane region" description="Helical" evidence="12">
    <location>
        <begin position="6"/>
        <end position="25"/>
    </location>
</feature>
<keyword evidence="8" id="KW-0067">ATP-binding</keyword>